<evidence type="ECO:0000313" key="1">
    <source>
        <dbReference type="EMBL" id="EGZ29821.1"/>
    </source>
</evidence>
<proteinExistence type="predicted"/>
<dbReference type="InParanoid" id="G4YN26"/>
<dbReference type="AlphaFoldDB" id="G4YN26"/>
<evidence type="ECO:0000313" key="2">
    <source>
        <dbReference type="Proteomes" id="UP000002640"/>
    </source>
</evidence>
<dbReference type="EMBL" id="JH159151">
    <property type="protein sequence ID" value="EGZ29821.1"/>
    <property type="molecule type" value="Genomic_DNA"/>
</dbReference>
<reference evidence="1 2" key="1">
    <citation type="journal article" date="2006" name="Science">
        <title>Phytophthora genome sequences uncover evolutionary origins and mechanisms of pathogenesis.</title>
        <authorList>
            <person name="Tyler B.M."/>
            <person name="Tripathy S."/>
            <person name="Zhang X."/>
            <person name="Dehal P."/>
            <person name="Jiang R.H."/>
            <person name="Aerts A."/>
            <person name="Arredondo F.D."/>
            <person name="Baxter L."/>
            <person name="Bensasson D."/>
            <person name="Beynon J.L."/>
            <person name="Chapman J."/>
            <person name="Damasceno C.M."/>
            <person name="Dorrance A.E."/>
            <person name="Dou D."/>
            <person name="Dickerman A.W."/>
            <person name="Dubchak I.L."/>
            <person name="Garbelotto M."/>
            <person name="Gijzen M."/>
            <person name="Gordon S.G."/>
            <person name="Govers F."/>
            <person name="Grunwald N.J."/>
            <person name="Huang W."/>
            <person name="Ivors K.L."/>
            <person name="Jones R.W."/>
            <person name="Kamoun S."/>
            <person name="Krampis K."/>
            <person name="Lamour K.H."/>
            <person name="Lee M.K."/>
            <person name="McDonald W.H."/>
            <person name="Medina M."/>
            <person name="Meijer H.J."/>
            <person name="Nordberg E.K."/>
            <person name="Maclean D.J."/>
            <person name="Ospina-Giraldo M.D."/>
            <person name="Morris P.F."/>
            <person name="Phuntumart V."/>
            <person name="Putnam N.H."/>
            <person name="Rash S."/>
            <person name="Rose J.K."/>
            <person name="Sakihama Y."/>
            <person name="Salamov A.A."/>
            <person name="Savidor A."/>
            <person name="Scheuring C.F."/>
            <person name="Smith B.M."/>
            <person name="Sobral B.W."/>
            <person name="Terry A."/>
            <person name="Torto-Alalibo T.A."/>
            <person name="Win J."/>
            <person name="Xu Z."/>
            <person name="Zhang H."/>
            <person name="Grigoriev I.V."/>
            <person name="Rokhsar D.S."/>
            <person name="Boore J.L."/>
        </authorList>
    </citation>
    <scope>NUCLEOTIDE SEQUENCE [LARGE SCALE GENOMIC DNA]</scope>
    <source>
        <strain evidence="1 2">P6497</strain>
    </source>
</reference>
<dbReference type="RefSeq" id="XP_009517096.1">
    <property type="nucleotide sequence ID" value="XM_009518801.1"/>
</dbReference>
<keyword evidence="2" id="KW-1185">Reference proteome</keyword>
<dbReference type="SMR" id="G4YN26"/>
<dbReference type="GeneID" id="20653541"/>
<accession>G4YN26</accession>
<gene>
    <name evidence="1" type="ORF">PHYSODRAFT_467321</name>
</gene>
<protein>
    <submittedName>
        <fullName evidence="1">Uncharacterized protein</fullName>
    </submittedName>
</protein>
<name>G4YN26_PHYSP</name>
<sequence length="347" mass="38279">MDDVATIIKAIQEKESLEPQLRKNWLLRKGTQLQLFGELTGEWGGDPVCLGFDTRVQLMESRAGESDLESAGNNERSINVIVPAYGSCRVPESCLVEGPDEAFEAQAASIGGPLKSLALYPDAQFDHAIGMNTLLQQSGWSLEHLYLHLYGEVDDDVVAIVLRACPQLTSLGIEASFISLNRLASTYEDFSQRGENCPAISSMTFDPVDSIGEDHGLEFMRNLGDPTTHLAKHLKELVIYTPAESGSVNNATLGELYLALTNNTKLETVLIAISPLPPSLRAWEKRFSQFNGQLIQPQPLERESKLAFLSATYGGMRAIQRLDRRILSLIFELAAMRVIRSVNFTHG</sequence>
<organism evidence="1 2">
    <name type="scientific">Phytophthora sojae (strain P6497)</name>
    <name type="common">Soybean stem and root rot agent</name>
    <name type="synonym">Phytophthora megasperma f. sp. glycines</name>
    <dbReference type="NCBI Taxonomy" id="1094619"/>
    <lineage>
        <taxon>Eukaryota</taxon>
        <taxon>Sar</taxon>
        <taxon>Stramenopiles</taxon>
        <taxon>Oomycota</taxon>
        <taxon>Peronosporomycetes</taxon>
        <taxon>Peronosporales</taxon>
        <taxon>Peronosporaceae</taxon>
        <taxon>Phytophthora</taxon>
    </lineage>
</organism>
<dbReference type="Proteomes" id="UP000002640">
    <property type="component" value="Unassembled WGS sequence"/>
</dbReference>
<dbReference type="KEGG" id="psoj:PHYSODRAFT_467321"/>